<keyword evidence="9" id="KW-0479">Metal-binding</keyword>
<evidence type="ECO:0000256" key="7">
    <source>
        <dbReference type="ARBA" id="ARBA00022490"/>
    </source>
</evidence>
<dbReference type="SUPFAM" id="SSF55681">
    <property type="entry name" value="Class II aaRS and biotin synthetases"/>
    <property type="match status" value="1"/>
</dbReference>
<evidence type="ECO:0000256" key="13">
    <source>
        <dbReference type="ARBA" id="ARBA00022917"/>
    </source>
</evidence>
<dbReference type="Pfam" id="PF03483">
    <property type="entry name" value="B3_4"/>
    <property type="match status" value="1"/>
</dbReference>
<evidence type="ECO:0000313" key="18">
    <source>
        <dbReference type="EMBL" id="KAL1123038.1"/>
    </source>
</evidence>
<dbReference type="EC" id="6.1.1.20" evidence="5"/>
<evidence type="ECO:0000256" key="14">
    <source>
        <dbReference type="ARBA" id="ARBA00023146"/>
    </source>
</evidence>
<dbReference type="Proteomes" id="UP001558652">
    <property type="component" value="Unassembled WGS sequence"/>
</dbReference>
<dbReference type="GO" id="GO:0005524">
    <property type="term" value="F:ATP binding"/>
    <property type="evidence" value="ECO:0007669"/>
    <property type="project" value="UniProtKB-KW"/>
</dbReference>
<evidence type="ECO:0000256" key="1">
    <source>
        <dbReference type="ARBA" id="ARBA00001946"/>
    </source>
</evidence>
<evidence type="ECO:0000256" key="4">
    <source>
        <dbReference type="ARBA" id="ARBA00011209"/>
    </source>
</evidence>
<reference evidence="18 19" key="1">
    <citation type="submission" date="2024-07" db="EMBL/GenBank/DDBJ databases">
        <title>Chromosome-level genome assembly of the water stick insect Ranatra chinensis (Heteroptera: Nepidae).</title>
        <authorList>
            <person name="Liu X."/>
        </authorList>
    </citation>
    <scope>NUCLEOTIDE SEQUENCE [LARGE SCALE GENOMIC DNA]</scope>
    <source>
        <strain evidence="18">Cailab_2021Rc</strain>
        <tissue evidence="18">Muscle</tissue>
    </source>
</reference>
<dbReference type="InterPro" id="IPR004531">
    <property type="entry name" value="Phe-tRNA-synth_IIc_bsu_arc_euk"/>
</dbReference>
<dbReference type="InterPro" id="IPR020825">
    <property type="entry name" value="Phe-tRNA_synthase-like_B3/B4"/>
</dbReference>
<dbReference type="PROSITE" id="PS51483">
    <property type="entry name" value="B5"/>
    <property type="match status" value="1"/>
</dbReference>
<dbReference type="GO" id="GO:0006432">
    <property type="term" value="P:phenylalanyl-tRNA aminoacylation"/>
    <property type="evidence" value="ECO:0007669"/>
    <property type="project" value="UniProtKB-ARBA"/>
</dbReference>
<evidence type="ECO:0000256" key="6">
    <source>
        <dbReference type="ARBA" id="ARBA00017032"/>
    </source>
</evidence>
<dbReference type="Pfam" id="PF18262">
    <property type="entry name" value="PhetRS_B1"/>
    <property type="match status" value="1"/>
</dbReference>
<dbReference type="Gene3D" id="3.30.56.10">
    <property type="match status" value="2"/>
</dbReference>
<comment type="similarity">
    <text evidence="3">Belongs to the phenylalanyl-tRNA synthetase beta subunit family. Type 2 subfamily.</text>
</comment>
<evidence type="ECO:0000256" key="8">
    <source>
        <dbReference type="ARBA" id="ARBA00022598"/>
    </source>
</evidence>
<evidence type="ECO:0000256" key="2">
    <source>
        <dbReference type="ARBA" id="ARBA00004496"/>
    </source>
</evidence>
<dbReference type="InterPro" id="IPR040659">
    <property type="entry name" value="PhetRS_B1"/>
</dbReference>
<dbReference type="SMART" id="SM00874">
    <property type="entry name" value="B5"/>
    <property type="match status" value="1"/>
</dbReference>
<keyword evidence="12" id="KW-0460">Magnesium</keyword>
<gene>
    <name evidence="18" type="ORF">AAG570_002126</name>
</gene>
<organism evidence="18 19">
    <name type="scientific">Ranatra chinensis</name>
    <dbReference type="NCBI Taxonomy" id="642074"/>
    <lineage>
        <taxon>Eukaryota</taxon>
        <taxon>Metazoa</taxon>
        <taxon>Ecdysozoa</taxon>
        <taxon>Arthropoda</taxon>
        <taxon>Hexapoda</taxon>
        <taxon>Insecta</taxon>
        <taxon>Pterygota</taxon>
        <taxon>Neoptera</taxon>
        <taxon>Paraneoptera</taxon>
        <taxon>Hemiptera</taxon>
        <taxon>Heteroptera</taxon>
        <taxon>Panheteroptera</taxon>
        <taxon>Nepomorpha</taxon>
        <taxon>Nepidae</taxon>
        <taxon>Ranatrinae</taxon>
        <taxon>Ranatra</taxon>
    </lineage>
</organism>
<feature type="domain" description="B5" evidence="17">
    <location>
        <begin position="261"/>
        <end position="337"/>
    </location>
</feature>
<evidence type="ECO:0000256" key="9">
    <source>
        <dbReference type="ARBA" id="ARBA00022723"/>
    </source>
</evidence>
<evidence type="ECO:0000259" key="17">
    <source>
        <dbReference type="PROSITE" id="PS51483"/>
    </source>
</evidence>
<dbReference type="InterPro" id="IPR009061">
    <property type="entry name" value="DNA-bd_dom_put_sf"/>
</dbReference>
<dbReference type="Pfam" id="PF17759">
    <property type="entry name" value="tRNA_synthFbeta"/>
    <property type="match status" value="1"/>
</dbReference>
<dbReference type="PANTHER" id="PTHR10947:SF0">
    <property type="entry name" value="PHENYLALANINE--TRNA LIGASE BETA SUBUNIT"/>
    <property type="match status" value="1"/>
</dbReference>
<comment type="cofactor">
    <cofactor evidence="1">
        <name>Mg(2+)</name>
        <dbReference type="ChEBI" id="CHEBI:18420"/>
    </cofactor>
</comment>
<proteinExistence type="inferred from homology"/>
<dbReference type="SMART" id="SM00873">
    <property type="entry name" value="B3_4"/>
    <property type="match status" value="1"/>
</dbReference>
<keyword evidence="19" id="KW-1185">Reference proteome</keyword>
<comment type="subcellular location">
    <subcellularLocation>
        <location evidence="2">Cytoplasm</location>
    </subcellularLocation>
</comment>
<dbReference type="PANTHER" id="PTHR10947">
    <property type="entry name" value="PHENYLALANYL-TRNA SYNTHETASE BETA CHAIN AND LEUCINE-RICH REPEAT-CONTAINING PROTEIN 47"/>
    <property type="match status" value="1"/>
</dbReference>
<comment type="caution">
    <text evidence="18">The sequence shown here is derived from an EMBL/GenBank/DDBJ whole genome shotgun (WGS) entry which is preliminary data.</text>
</comment>
<protein>
    <recommendedName>
        <fullName evidence="6">Phenylalanine--tRNA ligase beta subunit</fullName>
        <ecNumber evidence="5">6.1.1.20</ecNumber>
    </recommendedName>
    <alternativeName>
        <fullName evidence="15">Phenylalanyl-tRNA synthetase beta subunit</fullName>
    </alternativeName>
</protein>
<dbReference type="FunFam" id="3.30.930.10:FF:000032">
    <property type="entry name" value="Phenylalanine--tRNA ligase beta subunit"/>
    <property type="match status" value="1"/>
</dbReference>
<dbReference type="Gene3D" id="3.50.40.10">
    <property type="entry name" value="Phenylalanyl-trna Synthetase, Chain B, domain 3"/>
    <property type="match status" value="1"/>
</dbReference>
<dbReference type="GO" id="GO:0046872">
    <property type="term" value="F:metal ion binding"/>
    <property type="evidence" value="ECO:0007669"/>
    <property type="project" value="UniProtKB-KW"/>
</dbReference>
<keyword evidence="13" id="KW-0648">Protein biosynthesis</keyword>
<sequence>MLVKEQGEHAGIGGSDEVIYKIEIPANRYDLLCLEGLSVAILVFQSKMQTPVYKALAPSDPKALQRLIIKPETKKIRPYAVCAILRDITFTEDSYASFIDLQDKLHHNLGRKRTLVAIGTHDLDTIQGPFVYDALPPDQIKFQPLNQDREYTAIELMDLYSNHTQLKQYLPIIKDSPVYPIIKDADGVVLSMPPIINGHHSRISVNTKNVFIEITATDHHKANIALDTLVTGFSQYCKNRYTSEICEVSWPDGSKHRTPELPYRKETINAKKLTKYIGINEDAGKVVELLCRMSLSARALGGSSILVKVPPTRHDIIHPVDIYEDAAIAFGYNNIKKTMPNTFTVGKQFPLNKLSSQLTDQIAQAGFTEIISFTLCSREDISTKLNKVIEDIPAVHISNPKTAEFQVARTTLLPGILKAVVGNKSMPLPLKLFEISDVVLLDSTTDTGARNERRLCALYYDKKAGFEIIHGLLDRVMKLLEVPWDKQGGYYLNGIDDPTFFPKRCAEVMLKGTKIGTIGVIHPDVLVSYDIHMPCSAVEINIEPFVHPMK</sequence>
<dbReference type="Gene3D" id="3.30.930.10">
    <property type="entry name" value="Bira Bifunctional Protein, Domain 2"/>
    <property type="match status" value="1"/>
</dbReference>
<dbReference type="Pfam" id="PF03484">
    <property type="entry name" value="B5"/>
    <property type="match status" value="1"/>
</dbReference>
<evidence type="ECO:0000256" key="3">
    <source>
        <dbReference type="ARBA" id="ARBA00007438"/>
    </source>
</evidence>
<evidence type="ECO:0000313" key="19">
    <source>
        <dbReference type="Proteomes" id="UP001558652"/>
    </source>
</evidence>
<dbReference type="InterPro" id="IPR005147">
    <property type="entry name" value="tRNA_synthase_B5-dom"/>
</dbReference>
<evidence type="ECO:0000256" key="16">
    <source>
        <dbReference type="ARBA" id="ARBA00049255"/>
    </source>
</evidence>
<evidence type="ECO:0000256" key="15">
    <source>
        <dbReference type="ARBA" id="ARBA00033189"/>
    </source>
</evidence>
<keyword evidence="7" id="KW-0963">Cytoplasm</keyword>
<dbReference type="InterPro" id="IPR005146">
    <property type="entry name" value="B3/B4_tRNA-bd"/>
</dbReference>
<keyword evidence="14" id="KW-0030">Aminoacyl-tRNA synthetase</keyword>
<dbReference type="GO" id="GO:0005737">
    <property type="term" value="C:cytoplasm"/>
    <property type="evidence" value="ECO:0007669"/>
    <property type="project" value="UniProtKB-SubCell"/>
</dbReference>
<dbReference type="NCBIfam" id="TIGR00471">
    <property type="entry name" value="pheT_arch"/>
    <property type="match status" value="1"/>
</dbReference>
<dbReference type="InterPro" id="IPR045864">
    <property type="entry name" value="aa-tRNA-synth_II/BPL/LPL"/>
</dbReference>
<dbReference type="InterPro" id="IPR041616">
    <property type="entry name" value="PheRS_beta_core"/>
</dbReference>
<dbReference type="CDD" id="cd00769">
    <property type="entry name" value="PheRS_beta_core"/>
    <property type="match status" value="1"/>
</dbReference>
<keyword evidence="8" id="KW-0436">Ligase</keyword>
<dbReference type="SUPFAM" id="SSF56037">
    <property type="entry name" value="PheT/TilS domain"/>
    <property type="match status" value="1"/>
</dbReference>
<keyword evidence="11" id="KW-0067">ATP-binding</keyword>
<evidence type="ECO:0000256" key="11">
    <source>
        <dbReference type="ARBA" id="ARBA00022840"/>
    </source>
</evidence>
<name>A0ABD0YTB9_9HEMI</name>
<accession>A0ABD0YTB9</accession>
<comment type="catalytic activity">
    <reaction evidence="16">
        <text>tRNA(Phe) + L-phenylalanine + ATP = L-phenylalanyl-tRNA(Phe) + AMP + diphosphate + H(+)</text>
        <dbReference type="Rhea" id="RHEA:19413"/>
        <dbReference type="Rhea" id="RHEA-COMP:9668"/>
        <dbReference type="Rhea" id="RHEA-COMP:9699"/>
        <dbReference type="ChEBI" id="CHEBI:15378"/>
        <dbReference type="ChEBI" id="CHEBI:30616"/>
        <dbReference type="ChEBI" id="CHEBI:33019"/>
        <dbReference type="ChEBI" id="CHEBI:58095"/>
        <dbReference type="ChEBI" id="CHEBI:78442"/>
        <dbReference type="ChEBI" id="CHEBI:78531"/>
        <dbReference type="ChEBI" id="CHEBI:456215"/>
        <dbReference type="EC" id="6.1.1.20"/>
    </reaction>
</comment>
<dbReference type="EMBL" id="JBFDAA010000012">
    <property type="protein sequence ID" value="KAL1123038.1"/>
    <property type="molecule type" value="Genomic_DNA"/>
</dbReference>
<evidence type="ECO:0000256" key="12">
    <source>
        <dbReference type="ARBA" id="ARBA00022842"/>
    </source>
</evidence>
<keyword evidence="10" id="KW-0547">Nucleotide-binding</keyword>
<evidence type="ECO:0000256" key="5">
    <source>
        <dbReference type="ARBA" id="ARBA00012814"/>
    </source>
</evidence>
<dbReference type="InterPro" id="IPR045060">
    <property type="entry name" value="Phe-tRNA-ligase_IIc_bsu"/>
</dbReference>
<dbReference type="AlphaFoldDB" id="A0ABD0YTB9"/>
<dbReference type="GO" id="GO:0004826">
    <property type="term" value="F:phenylalanine-tRNA ligase activity"/>
    <property type="evidence" value="ECO:0007669"/>
    <property type="project" value="UniProtKB-EC"/>
</dbReference>
<dbReference type="FunFam" id="3.50.40.10:FF:000002">
    <property type="entry name" value="phenylalanine--tRNA ligase beta subunit"/>
    <property type="match status" value="1"/>
</dbReference>
<dbReference type="SUPFAM" id="SSF46955">
    <property type="entry name" value="Putative DNA-binding domain"/>
    <property type="match status" value="1"/>
</dbReference>
<comment type="subunit">
    <text evidence="4">Tetramer of two alpha and two beta subunits.</text>
</comment>
<evidence type="ECO:0000256" key="10">
    <source>
        <dbReference type="ARBA" id="ARBA00022741"/>
    </source>
</evidence>